<organism evidence="1 2">
    <name type="scientific">Dothistroma septosporum (strain NZE10 / CBS 128990)</name>
    <name type="common">Red band needle blight fungus</name>
    <name type="synonym">Mycosphaerella pini</name>
    <dbReference type="NCBI Taxonomy" id="675120"/>
    <lineage>
        <taxon>Eukaryota</taxon>
        <taxon>Fungi</taxon>
        <taxon>Dikarya</taxon>
        <taxon>Ascomycota</taxon>
        <taxon>Pezizomycotina</taxon>
        <taxon>Dothideomycetes</taxon>
        <taxon>Dothideomycetidae</taxon>
        <taxon>Mycosphaerellales</taxon>
        <taxon>Mycosphaerellaceae</taxon>
        <taxon>Dothistroma</taxon>
    </lineage>
</organism>
<accession>N1Q1Y2</accession>
<dbReference type="AlphaFoldDB" id="N1Q1Y2"/>
<gene>
    <name evidence="1" type="ORF">DOTSEDRAFT_39935</name>
</gene>
<sequence length="52" mass="5620">MPPGCRCDRSNVETKGRLMDATRGPLLSIGNDVKDCALFVDQLKLSSLIVQG</sequence>
<evidence type="ECO:0000313" key="1">
    <source>
        <dbReference type="EMBL" id="EME48625.1"/>
    </source>
</evidence>
<keyword evidence="2" id="KW-1185">Reference proteome</keyword>
<dbReference type="HOGENOM" id="CLU_3087198_0_0_1"/>
<evidence type="ECO:0000313" key="2">
    <source>
        <dbReference type="Proteomes" id="UP000016933"/>
    </source>
</evidence>
<dbReference type="Proteomes" id="UP000016933">
    <property type="component" value="Unassembled WGS sequence"/>
</dbReference>
<reference evidence="1 2" key="2">
    <citation type="journal article" date="2012" name="PLoS Pathog.">
        <title>Diverse lifestyles and strategies of plant pathogenesis encoded in the genomes of eighteen Dothideomycetes fungi.</title>
        <authorList>
            <person name="Ohm R.A."/>
            <person name="Feau N."/>
            <person name="Henrissat B."/>
            <person name="Schoch C.L."/>
            <person name="Horwitz B.A."/>
            <person name="Barry K.W."/>
            <person name="Condon B.J."/>
            <person name="Copeland A.C."/>
            <person name="Dhillon B."/>
            <person name="Glaser F."/>
            <person name="Hesse C.N."/>
            <person name="Kosti I."/>
            <person name="LaButti K."/>
            <person name="Lindquist E.A."/>
            <person name="Lucas S."/>
            <person name="Salamov A.A."/>
            <person name="Bradshaw R.E."/>
            <person name="Ciuffetti L."/>
            <person name="Hamelin R.C."/>
            <person name="Kema G.H.J."/>
            <person name="Lawrence C."/>
            <person name="Scott J.A."/>
            <person name="Spatafora J.W."/>
            <person name="Turgeon B.G."/>
            <person name="de Wit P.J.G.M."/>
            <person name="Zhong S."/>
            <person name="Goodwin S.B."/>
            <person name="Grigoriev I.V."/>
        </authorList>
    </citation>
    <scope>NUCLEOTIDE SEQUENCE [LARGE SCALE GENOMIC DNA]</scope>
    <source>
        <strain evidence="2">NZE10 / CBS 128990</strain>
    </source>
</reference>
<proteinExistence type="predicted"/>
<protein>
    <submittedName>
        <fullName evidence="1">Uncharacterized protein</fullName>
    </submittedName>
</protein>
<name>N1Q1Y2_DOTSN</name>
<reference evidence="2" key="1">
    <citation type="journal article" date="2012" name="PLoS Genet.">
        <title>The genomes of the fungal plant pathogens Cladosporium fulvum and Dothistroma septosporum reveal adaptation to different hosts and lifestyles but also signatures of common ancestry.</title>
        <authorList>
            <person name="de Wit P.J.G.M."/>
            <person name="van der Burgt A."/>
            <person name="Oekmen B."/>
            <person name="Stergiopoulos I."/>
            <person name="Abd-Elsalam K.A."/>
            <person name="Aerts A.L."/>
            <person name="Bahkali A.H."/>
            <person name="Beenen H.G."/>
            <person name="Chettri P."/>
            <person name="Cox M.P."/>
            <person name="Datema E."/>
            <person name="de Vries R.P."/>
            <person name="Dhillon B."/>
            <person name="Ganley A.R."/>
            <person name="Griffiths S.A."/>
            <person name="Guo Y."/>
            <person name="Hamelin R.C."/>
            <person name="Henrissat B."/>
            <person name="Kabir M.S."/>
            <person name="Jashni M.K."/>
            <person name="Kema G."/>
            <person name="Klaubauf S."/>
            <person name="Lapidus A."/>
            <person name="Levasseur A."/>
            <person name="Lindquist E."/>
            <person name="Mehrabi R."/>
            <person name="Ohm R.A."/>
            <person name="Owen T.J."/>
            <person name="Salamov A."/>
            <person name="Schwelm A."/>
            <person name="Schijlen E."/>
            <person name="Sun H."/>
            <person name="van den Burg H.A."/>
            <person name="van Ham R.C.H.J."/>
            <person name="Zhang S."/>
            <person name="Goodwin S.B."/>
            <person name="Grigoriev I.V."/>
            <person name="Collemare J."/>
            <person name="Bradshaw R.E."/>
        </authorList>
    </citation>
    <scope>NUCLEOTIDE SEQUENCE [LARGE SCALE GENOMIC DNA]</scope>
    <source>
        <strain evidence="2">NZE10 / CBS 128990</strain>
    </source>
</reference>
<dbReference type="EMBL" id="KB446535">
    <property type="protein sequence ID" value="EME48625.1"/>
    <property type="molecule type" value="Genomic_DNA"/>
</dbReference>